<dbReference type="PRINTS" id="PR00359">
    <property type="entry name" value="BP450"/>
</dbReference>
<keyword evidence="2" id="KW-0560">Oxidoreductase</keyword>
<accession>A0ABS5DBC2</accession>
<dbReference type="SUPFAM" id="SSF48264">
    <property type="entry name" value="Cytochrome P450"/>
    <property type="match status" value="1"/>
</dbReference>
<keyword evidence="2" id="KW-0349">Heme</keyword>
<keyword evidence="4" id="KW-1185">Reference proteome</keyword>
<reference evidence="3 4" key="1">
    <citation type="submission" date="2021-04" db="EMBL/GenBank/DDBJ databases">
        <title>Whole-genome sequencing of Saccharopolyspora endophytica KCTC 19397.</title>
        <authorList>
            <person name="Ay H."/>
            <person name="Saygin H."/>
            <person name="Sahin N."/>
        </authorList>
    </citation>
    <scope>NUCLEOTIDE SEQUENCE [LARGE SCALE GENOMIC DNA]</scope>
    <source>
        <strain evidence="3 4">KCTC 19397</strain>
    </source>
</reference>
<evidence type="ECO:0000313" key="4">
    <source>
        <dbReference type="Proteomes" id="UP000674084"/>
    </source>
</evidence>
<dbReference type="InterPro" id="IPR036396">
    <property type="entry name" value="Cyt_P450_sf"/>
</dbReference>
<dbReference type="EMBL" id="JAGPXE010000002">
    <property type="protein sequence ID" value="MBQ0923585.1"/>
    <property type="molecule type" value="Genomic_DNA"/>
</dbReference>
<protein>
    <submittedName>
        <fullName evidence="3">Cytochrome P450</fullName>
    </submittedName>
</protein>
<dbReference type="InterPro" id="IPR001128">
    <property type="entry name" value="Cyt_P450"/>
</dbReference>
<evidence type="ECO:0000256" key="1">
    <source>
        <dbReference type="ARBA" id="ARBA00010617"/>
    </source>
</evidence>
<proteinExistence type="inferred from homology"/>
<name>A0ABS5DBC2_9PSEU</name>
<keyword evidence="2" id="KW-0408">Iron</keyword>
<evidence type="ECO:0000313" key="3">
    <source>
        <dbReference type="EMBL" id="MBQ0923585.1"/>
    </source>
</evidence>
<comment type="similarity">
    <text evidence="1 2">Belongs to the cytochrome P450 family.</text>
</comment>
<dbReference type="PRINTS" id="PR00385">
    <property type="entry name" value="P450"/>
</dbReference>
<comment type="caution">
    <text evidence="3">The sequence shown here is derived from an EMBL/GenBank/DDBJ whole genome shotgun (WGS) entry which is preliminary data.</text>
</comment>
<evidence type="ECO:0000256" key="2">
    <source>
        <dbReference type="RuleBase" id="RU000461"/>
    </source>
</evidence>
<keyword evidence="2" id="KW-0503">Monooxygenase</keyword>
<dbReference type="Pfam" id="PF00067">
    <property type="entry name" value="p450"/>
    <property type="match status" value="1"/>
</dbReference>
<organism evidence="3 4">
    <name type="scientific">Saccharopolyspora endophytica</name>
    <dbReference type="NCBI Taxonomy" id="543886"/>
    <lineage>
        <taxon>Bacteria</taxon>
        <taxon>Bacillati</taxon>
        <taxon>Actinomycetota</taxon>
        <taxon>Actinomycetes</taxon>
        <taxon>Pseudonocardiales</taxon>
        <taxon>Pseudonocardiaceae</taxon>
        <taxon>Saccharopolyspora</taxon>
    </lineage>
</organism>
<dbReference type="InterPro" id="IPR002397">
    <property type="entry name" value="Cyt_P450_B"/>
</dbReference>
<sequence length="404" mass="45445">MTTAQEHVSAPDFPLHRGCPFAPPEKAVEFRDSGAPHRVQIWNGSTPWLITRHDQIRQVLSATDRFAADVTLPGFPNTSDAQPFVEGGIFFRKDGDEHLPVRRILNPDFTAKRSEALRPRMAELTDKLIDDLLTMPRPVDLIEHFALALPTVVICEVLGVPYEERHAVHESSKKLVQLELPQEEKHAAHEAMFATIGEHMQRKRSEPDNGLLSRLVNTHVDERGELTFQEAVGLGVLVIGAGHETTANMIGLGILALIREPGQREILLSDPAKYAPSCVEEMMRYWSMVQTEPRRVCVQDTEVGGVLIRAGEGIICNLPAANRDPEVFIEAEQLDITRVERKHIGFGFGVHQCLGQNLSRVEMQVAWPRLFQRIPDLRLAVEESELRFHNKALTYGLEELPVTW</sequence>
<dbReference type="Proteomes" id="UP000674084">
    <property type="component" value="Unassembled WGS sequence"/>
</dbReference>
<dbReference type="Gene3D" id="1.10.630.10">
    <property type="entry name" value="Cytochrome P450"/>
    <property type="match status" value="1"/>
</dbReference>
<dbReference type="PANTHER" id="PTHR46696">
    <property type="entry name" value="P450, PUTATIVE (EUROFUNG)-RELATED"/>
    <property type="match status" value="1"/>
</dbReference>
<dbReference type="PROSITE" id="PS00086">
    <property type="entry name" value="CYTOCHROME_P450"/>
    <property type="match status" value="1"/>
</dbReference>
<dbReference type="CDD" id="cd11030">
    <property type="entry name" value="CYP105-like"/>
    <property type="match status" value="1"/>
</dbReference>
<keyword evidence="2" id="KW-0479">Metal-binding</keyword>
<gene>
    <name evidence="3" type="ORF">KBO27_06495</name>
</gene>
<dbReference type="RefSeq" id="WP_210969021.1">
    <property type="nucleotide sequence ID" value="NZ_JAGPXE010000002.1"/>
</dbReference>
<dbReference type="InterPro" id="IPR017972">
    <property type="entry name" value="Cyt_P450_CS"/>
</dbReference>
<dbReference type="PANTHER" id="PTHR46696:SF6">
    <property type="entry name" value="P450, PUTATIVE (EUROFUNG)-RELATED"/>
    <property type="match status" value="1"/>
</dbReference>